<evidence type="ECO:0000313" key="8">
    <source>
        <dbReference type="Proteomes" id="UP000694865"/>
    </source>
</evidence>
<dbReference type="RefSeq" id="XP_006820296.1">
    <property type="nucleotide sequence ID" value="XM_006820233.1"/>
</dbReference>
<dbReference type="PANTHER" id="PTHR11219">
    <property type="entry name" value="TENEURIN AND N-ACETYLGLUCOSAMINE-1-PHOSPHODIESTER ALPHA-N-ACETYLGLUCOSAMINIDASE"/>
    <property type="match status" value="1"/>
</dbReference>
<dbReference type="SMART" id="SM00181">
    <property type="entry name" value="EGF"/>
    <property type="match status" value="3"/>
</dbReference>
<feature type="region of interest" description="Disordered" evidence="5">
    <location>
        <begin position="163"/>
        <end position="281"/>
    </location>
</feature>
<proteinExistence type="predicted"/>
<feature type="transmembrane region" description="Helical" evidence="6">
    <location>
        <begin position="121"/>
        <end position="141"/>
    </location>
</feature>
<dbReference type="GeneID" id="100376225"/>
<dbReference type="PANTHER" id="PTHR11219:SF69">
    <property type="entry name" value="TENEURIN-A"/>
    <property type="match status" value="1"/>
</dbReference>
<evidence type="ECO:0000313" key="9">
    <source>
        <dbReference type="RefSeq" id="XP_006820296.1"/>
    </source>
</evidence>
<keyword evidence="8" id="KW-1185">Reference proteome</keyword>
<evidence type="ECO:0000259" key="7">
    <source>
        <dbReference type="PROSITE" id="PS50026"/>
    </source>
</evidence>
<accession>A0ABM0MJV5</accession>
<evidence type="ECO:0000256" key="4">
    <source>
        <dbReference type="PROSITE-ProRule" id="PRU00076"/>
    </source>
</evidence>
<dbReference type="InterPro" id="IPR051216">
    <property type="entry name" value="Teneurin"/>
</dbReference>
<organism evidence="8 9">
    <name type="scientific">Saccoglossus kowalevskii</name>
    <name type="common">Acorn worm</name>
    <dbReference type="NCBI Taxonomy" id="10224"/>
    <lineage>
        <taxon>Eukaryota</taxon>
        <taxon>Metazoa</taxon>
        <taxon>Hemichordata</taxon>
        <taxon>Enteropneusta</taxon>
        <taxon>Harrimaniidae</taxon>
        <taxon>Saccoglossus</taxon>
    </lineage>
</organism>
<feature type="domain" description="EGF-like" evidence="7">
    <location>
        <begin position="61"/>
        <end position="100"/>
    </location>
</feature>
<dbReference type="PROSITE" id="PS01186">
    <property type="entry name" value="EGF_2"/>
    <property type="match status" value="1"/>
</dbReference>
<gene>
    <name evidence="9" type="primary">LOC100376225</name>
</gene>
<keyword evidence="6" id="KW-0472">Membrane</keyword>
<feature type="compositionally biased region" description="Polar residues" evidence="5">
    <location>
        <begin position="228"/>
        <end position="237"/>
    </location>
</feature>
<evidence type="ECO:0000256" key="3">
    <source>
        <dbReference type="ARBA" id="ARBA00023157"/>
    </source>
</evidence>
<evidence type="ECO:0000256" key="5">
    <source>
        <dbReference type="SAM" id="MobiDB-lite"/>
    </source>
</evidence>
<keyword evidence="6" id="KW-1133">Transmembrane helix</keyword>
<dbReference type="InterPro" id="IPR000742">
    <property type="entry name" value="EGF"/>
</dbReference>
<dbReference type="Gene3D" id="2.10.25.10">
    <property type="entry name" value="Laminin"/>
    <property type="match status" value="1"/>
</dbReference>
<dbReference type="PROSITE" id="PS00022">
    <property type="entry name" value="EGF_1"/>
    <property type="match status" value="1"/>
</dbReference>
<evidence type="ECO:0000256" key="2">
    <source>
        <dbReference type="ARBA" id="ARBA00022737"/>
    </source>
</evidence>
<evidence type="ECO:0000256" key="1">
    <source>
        <dbReference type="ARBA" id="ARBA00022536"/>
    </source>
</evidence>
<feature type="disulfide bond" evidence="4">
    <location>
        <begin position="90"/>
        <end position="99"/>
    </location>
</feature>
<sequence>MGTDCSTNGDCNYHGYCSEGICSCDYGYSGSTCQYNACTYSYECGYGYCSSGTCVCNPGYTGPFCDMGTDCSTNGDCNYNGYCSNGICHCDSGYSGSTCQDYFGWNDDKYDSSDSSGETTYIQYIVGVVIFFVVTIAICIIRLRLRSRGRNVTSTSRFTTVTTGTSHPVVVGTTVPPQPPSSQQPYQHYPSWYEPFQGSQQNRRADTTVPIVITPPQPSAPAIEQPPAYNSVSTQPGEESLPPPPSYDAAMEMREGDVTGNIPNLYSAPQPALAREDDSEV</sequence>
<keyword evidence="1 4" id="KW-0245">EGF-like domain</keyword>
<reference evidence="9" key="1">
    <citation type="submission" date="2025-08" db="UniProtKB">
        <authorList>
            <consortium name="RefSeq"/>
        </authorList>
    </citation>
    <scope>IDENTIFICATION</scope>
    <source>
        <tissue evidence="9">Testes</tissue>
    </source>
</reference>
<keyword evidence="6" id="KW-0812">Transmembrane</keyword>
<comment type="caution">
    <text evidence="4">Lacks conserved residue(s) required for the propagation of feature annotation.</text>
</comment>
<dbReference type="PROSITE" id="PS50026">
    <property type="entry name" value="EGF_3"/>
    <property type="match status" value="1"/>
</dbReference>
<name>A0ABM0MJV5_SACKO</name>
<dbReference type="Proteomes" id="UP000694865">
    <property type="component" value="Unplaced"/>
</dbReference>
<evidence type="ECO:0000256" key="6">
    <source>
        <dbReference type="SAM" id="Phobius"/>
    </source>
</evidence>
<protein>
    <submittedName>
        <fullName evidence="9">Delta-like protein D-like</fullName>
    </submittedName>
</protein>
<keyword evidence="3 4" id="KW-1015">Disulfide bond</keyword>
<keyword evidence="2" id="KW-0677">Repeat</keyword>
<feature type="disulfide bond" evidence="4">
    <location>
        <begin position="71"/>
        <end position="88"/>
    </location>
</feature>
<feature type="compositionally biased region" description="Low complexity" evidence="5">
    <location>
        <begin position="163"/>
        <end position="175"/>
    </location>
</feature>